<feature type="compositionally biased region" description="Polar residues" evidence="2">
    <location>
        <begin position="120"/>
        <end position="146"/>
    </location>
</feature>
<protein>
    <submittedName>
        <fullName evidence="3">Uncharacterized protein</fullName>
    </submittedName>
</protein>
<keyword evidence="1" id="KW-0175">Coiled coil</keyword>
<evidence type="ECO:0000313" key="3">
    <source>
        <dbReference type="EMBL" id="KAJ7752906.1"/>
    </source>
</evidence>
<evidence type="ECO:0000313" key="4">
    <source>
        <dbReference type="Proteomes" id="UP001215598"/>
    </source>
</evidence>
<organism evidence="3 4">
    <name type="scientific">Mycena metata</name>
    <dbReference type="NCBI Taxonomy" id="1033252"/>
    <lineage>
        <taxon>Eukaryota</taxon>
        <taxon>Fungi</taxon>
        <taxon>Dikarya</taxon>
        <taxon>Basidiomycota</taxon>
        <taxon>Agaricomycotina</taxon>
        <taxon>Agaricomycetes</taxon>
        <taxon>Agaricomycetidae</taxon>
        <taxon>Agaricales</taxon>
        <taxon>Marasmiineae</taxon>
        <taxon>Mycenaceae</taxon>
        <taxon>Mycena</taxon>
    </lineage>
</organism>
<sequence length="378" mass="41859">MDELQASVREQKIQNHRLESQVGELEIRITHHLEDLAKARGERDQFEEKFKDASGRLSAVGEELKQVRAKYENLKLQLVPQMPLSDLKRKLDSEAQDVRQLAPAFREQHSNAERHLVNPNRGSPSQHTPVQGQSWGSPTTTSQFLTPRQDLRPITPQRPAMLSNLSSSSESSSTSTDTSPRTSPIPGFQADLRAIGVHSTPWSQHGNSNRSYLLQSSPAMASTQLTPTPGMPSMLNSLRTTDPRKRAKIDLTQTTPSRSGPGPSILMSQDATPTQTPTTTTTTHITQTQISTVQQQMDLSPPKRPRAMPIPTKPLVHEGPRLPSEIRKRTISLTAKPIRSSPRHLGSRRKDNDEQVEIEAGELRMGYSSGTSSESDSS</sequence>
<gene>
    <name evidence="3" type="ORF">B0H16DRAFT_1887072</name>
</gene>
<evidence type="ECO:0000256" key="2">
    <source>
        <dbReference type="SAM" id="MobiDB-lite"/>
    </source>
</evidence>
<dbReference type="Proteomes" id="UP001215598">
    <property type="component" value="Unassembled WGS sequence"/>
</dbReference>
<name>A0AAD7N9W6_9AGAR</name>
<feature type="region of interest" description="Disordered" evidence="2">
    <location>
        <begin position="115"/>
        <end position="187"/>
    </location>
</feature>
<feature type="coiled-coil region" evidence="1">
    <location>
        <begin position="1"/>
        <end position="77"/>
    </location>
</feature>
<feature type="compositionally biased region" description="Basic and acidic residues" evidence="2">
    <location>
        <begin position="315"/>
        <end position="328"/>
    </location>
</feature>
<proteinExistence type="predicted"/>
<feature type="compositionally biased region" description="Low complexity" evidence="2">
    <location>
        <begin position="368"/>
        <end position="378"/>
    </location>
</feature>
<feature type="compositionally biased region" description="Low complexity" evidence="2">
    <location>
        <begin position="163"/>
        <end position="182"/>
    </location>
</feature>
<reference evidence="3" key="1">
    <citation type="submission" date="2023-03" db="EMBL/GenBank/DDBJ databases">
        <title>Massive genome expansion in bonnet fungi (Mycena s.s.) driven by repeated elements and novel gene families across ecological guilds.</title>
        <authorList>
            <consortium name="Lawrence Berkeley National Laboratory"/>
            <person name="Harder C.B."/>
            <person name="Miyauchi S."/>
            <person name="Viragh M."/>
            <person name="Kuo A."/>
            <person name="Thoen E."/>
            <person name="Andreopoulos B."/>
            <person name="Lu D."/>
            <person name="Skrede I."/>
            <person name="Drula E."/>
            <person name="Henrissat B."/>
            <person name="Morin E."/>
            <person name="Kohler A."/>
            <person name="Barry K."/>
            <person name="LaButti K."/>
            <person name="Morin E."/>
            <person name="Salamov A."/>
            <person name="Lipzen A."/>
            <person name="Mereny Z."/>
            <person name="Hegedus B."/>
            <person name="Baldrian P."/>
            <person name="Stursova M."/>
            <person name="Weitz H."/>
            <person name="Taylor A."/>
            <person name="Grigoriev I.V."/>
            <person name="Nagy L.G."/>
            <person name="Martin F."/>
            <person name="Kauserud H."/>
        </authorList>
    </citation>
    <scope>NUCLEOTIDE SEQUENCE</scope>
    <source>
        <strain evidence="3">CBHHK182m</strain>
    </source>
</reference>
<dbReference type="EMBL" id="JARKIB010000057">
    <property type="protein sequence ID" value="KAJ7752906.1"/>
    <property type="molecule type" value="Genomic_DNA"/>
</dbReference>
<accession>A0AAD7N9W6</accession>
<evidence type="ECO:0000256" key="1">
    <source>
        <dbReference type="SAM" id="Coils"/>
    </source>
</evidence>
<keyword evidence="4" id="KW-1185">Reference proteome</keyword>
<feature type="compositionally biased region" description="Low complexity" evidence="2">
    <location>
        <begin position="272"/>
        <end position="296"/>
    </location>
</feature>
<feature type="region of interest" description="Disordered" evidence="2">
    <location>
        <begin position="221"/>
        <end position="378"/>
    </location>
</feature>
<dbReference type="AlphaFoldDB" id="A0AAD7N9W6"/>
<comment type="caution">
    <text evidence="3">The sequence shown here is derived from an EMBL/GenBank/DDBJ whole genome shotgun (WGS) entry which is preliminary data.</text>
</comment>